<organism evidence="1 2">
    <name type="scientific">Blautia faecis</name>
    <dbReference type="NCBI Taxonomy" id="871665"/>
    <lineage>
        <taxon>Bacteria</taxon>
        <taxon>Bacillati</taxon>
        <taxon>Bacillota</taxon>
        <taxon>Clostridia</taxon>
        <taxon>Lachnospirales</taxon>
        <taxon>Lachnospiraceae</taxon>
        <taxon>Blautia</taxon>
    </lineage>
</organism>
<reference evidence="1 2" key="1">
    <citation type="journal article" date="2020" name="Cell Host Microbe">
        <title>Functional and Genomic Variation between Human-Derived Isolates of Lachnospiraceae Reveals Inter- and Intra-Species Diversity.</title>
        <authorList>
            <person name="Sorbara M.T."/>
            <person name="Littmann E.R."/>
            <person name="Fontana E."/>
            <person name="Moody T.U."/>
            <person name="Kohout C.E."/>
            <person name="Gjonbalaj M."/>
            <person name="Eaton V."/>
            <person name="Seok R."/>
            <person name="Leiner I.M."/>
            <person name="Pamer E.G."/>
        </authorList>
    </citation>
    <scope>NUCLEOTIDE SEQUENCE [LARGE SCALE GENOMIC DNA]</scope>
    <source>
        <strain evidence="1 2">MSK.17.74</strain>
    </source>
</reference>
<accession>A0ABX2H4R0</accession>
<dbReference type="Proteomes" id="UP001644719">
    <property type="component" value="Unassembled WGS sequence"/>
</dbReference>
<keyword evidence="2" id="KW-1185">Reference proteome</keyword>
<proteinExistence type="predicted"/>
<gene>
    <name evidence="1" type="ORF">G5B17_02110</name>
</gene>
<name>A0ABX2H4R0_9FIRM</name>
<dbReference type="RefSeq" id="WP_173769244.1">
    <property type="nucleotide sequence ID" value="NZ_JAAITS010000004.1"/>
</dbReference>
<evidence type="ECO:0008006" key="3">
    <source>
        <dbReference type="Google" id="ProtNLM"/>
    </source>
</evidence>
<sequence length="78" mass="8767">MKSSLSFKRNTTDKLSIKGTLSDDCSTITYTDENGDEKEIFVVDLLNAMKNQYIEMTAQIKTEEELDVIPAEDADNAE</sequence>
<dbReference type="EMBL" id="JAAITS010000004">
    <property type="protein sequence ID" value="NSG84255.1"/>
    <property type="molecule type" value="Genomic_DNA"/>
</dbReference>
<protein>
    <recommendedName>
        <fullName evidence="3">Bacillus phage SPbeta YonK domain-containing protein</fullName>
    </recommendedName>
</protein>
<evidence type="ECO:0000313" key="1">
    <source>
        <dbReference type="EMBL" id="NSG84255.1"/>
    </source>
</evidence>
<evidence type="ECO:0000313" key="2">
    <source>
        <dbReference type="Proteomes" id="UP001644719"/>
    </source>
</evidence>
<comment type="caution">
    <text evidence="1">The sequence shown here is derived from an EMBL/GenBank/DDBJ whole genome shotgun (WGS) entry which is preliminary data.</text>
</comment>